<sequence>MSQFFPTPAECGRHVVFGTVPIRTYAGDGLQLSLVDIPAGGVVDWHSHPQEQMGMMVSGRALFEVGDEVQELGPGDFYRIPGGVRHRVTAPAGAAQALDVFHPVRDEYR</sequence>
<dbReference type="Pfam" id="PF07883">
    <property type="entry name" value="Cupin_2"/>
    <property type="match status" value="1"/>
</dbReference>
<dbReference type="InterPro" id="IPR011051">
    <property type="entry name" value="RmlC_Cupin_sf"/>
</dbReference>
<feature type="domain" description="Cupin type-2" evidence="1">
    <location>
        <begin position="34"/>
        <end position="100"/>
    </location>
</feature>
<dbReference type="PANTHER" id="PTHR40112:SF1">
    <property type="entry name" value="H2HPP ISOMERASE"/>
    <property type="match status" value="1"/>
</dbReference>
<evidence type="ECO:0000313" key="3">
    <source>
        <dbReference type="Proteomes" id="UP000319576"/>
    </source>
</evidence>
<dbReference type="Gene3D" id="2.60.120.10">
    <property type="entry name" value="Jelly Rolls"/>
    <property type="match status" value="1"/>
</dbReference>
<keyword evidence="3" id="KW-1185">Reference proteome</keyword>
<dbReference type="InterPro" id="IPR013096">
    <property type="entry name" value="Cupin_2"/>
</dbReference>
<dbReference type="AlphaFoldDB" id="A0A517XMD7"/>
<dbReference type="PANTHER" id="PTHR40112">
    <property type="entry name" value="H2HPP ISOMERASE"/>
    <property type="match status" value="1"/>
</dbReference>
<dbReference type="Proteomes" id="UP000319576">
    <property type="component" value="Chromosome"/>
</dbReference>
<gene>
    <name evidence="2" type="ORF">ETAA1_05660</name>
</gene>
<dbReference type="CDD" id="cd02238">
    <property type="entry name" value="cupin_KdgF"/>
    <property type="match status" value="1"/>
</dbReference>
<accession>A0A517XMD7</accession>
<evidence type="ECO:0000313" key="2">
    <source>
        <dbReference type="EMBL" id="QDU18673.1"/>
    </source>
</evidence>
<dbReference type="RefSeq" id="WP_145234113.1">
    <property type="nucleotide sequence ID" value="NZ_CP036273.1"/>
</dbReference>
<dbReference type="OrthoDB" id="9811153at2"/>
<evidence type="ECO:0000259" key="1">
    <source>
        <dbReference type="Pfam" id="PF07883"/>
    </source>
</evidence>
<dbReference type="InterPro" id="IPR014710">
    <property type="entry name" value="RmlC-like_jellyroll"/>
</dbReference>
<proteinExistence type="predicted"/>
<dbReference type="InterPro" id="IPR052535">
    <property type="entry name" value="Bacilysin_H2HPP_isomerase"/>
</dbReference>
<dbReference type="EMBL" id="CP036273">
    <property type="protein sequence ID" value="QDU18673.1"/>
    <property type="molecule type" value="Genomic_DNA"/>
</dbReference>
<reference evidence="2 3" key="1">
    <citation type="submission" date="2019-02" db="EMBL/GenBank/DDBJ databases">
        <title>Deep-cultivation of Planctomycetes and their phenomic and genomic characterization uncovers novel biology.</title>
        <authorList>
            <person name="Wiegand S."/>
            <person name="Jogler M."/>
            <person name="Boedeker C."/>
            <person name="Pinto D."/>
            <person name="Vollmers J."/>
            <person name="Rivas-Marin E."/>
            <person name="Kohn T."/>
            <person name="Peeters S.H."/>
            <person name="Heuer A."/>
            <person name="Rast P."/>
            <person name="Oberbeckmann S."/>
            <person name="Bunk B."/>
            <person name="Jeske O."/>
            <person name="Meyerdierks A."/>
            <person name="Storesund J.E."/>
            <person name="Kallscheuer N."/>
            <person name="Luecker S."/>
            <person name="Lage O.M."/>
            <person name="Pohl T."/>
            <person name="Merkel B.J."/>
            <person name="Hornburger P."/>
            <person name="Mueller R.-W."/>
            <person name="Bruemmer F."/>
            <person name="Labrenz M."/>
            <person name="Spormann A.M."/>
            <person name="Op den Camp H."/>
            <person name="Overmann J."/>
            <person name="Amann R."/>
            <person name="Jetten M.S.M."/>
            <person name="Mascher T."/>
            <person name="Medema M.H."/>
            <person name="Devos D.P."/>
            <person name="Kaster A.-K."/>
            <person name="Ovreas L."/>
            <person name="Rohde M."/>
            <person name="Galperin M.Y."/>
            <person name="Jogler C."/>
        </authorList>
    </citation>
    <scope>NUCLEOTIDE SEQUENCE [LARGE SCALE GENOMIC DNA]</scope>
    <source>
        <strain evidence="2 3">ETA_A1</strain>
    </source>
</reference>
<dbReference type="SUPFAM" id="SSF51182">
    <property type="entry name" value="RmlC-like cupins"/>
    <property type="match status" value="1"/>
</dbReference>
<protein>
    <submittedName>
        <fullName evidence="2">Cupin domain protein</fullName>
    </submittedName>
</protein>
<dbReference type="KEGG" id="uli:ETAA1_05660"/>
<name>A0A517XMD7_9BACT</name>
<organism evidence="2 3">
    <name type="scientific">Urbifossiella limnaea</name>
    <dbReference type="NCBI Taxonomy" id="2528023"/>
    <lineage>
        <taxon>Bacteria</taxon>
        <taxon>Pseudomonadati</taxon>
        <taxon>Planctomycetota</taxon>
        <taxon>Planctomycetia</taxon>
        <taxon>Gemmatales</taxon>
        <taxon>Gemmataceae</taxon>
        <taxon>Urbifossiella</taxon>
    </lineage>
</organism>